<evidence type="ECO:0000313" key="7">
    <source>
        <dbReference type="Proteomes" id="UP000281647"/>
    </source>
</evidence>
<feature type="transmembrane region" description="Helical" evidence="5">
    <location>
        <begin position="166"/>
        <end position="183"/>
    </location>
</feature>
<gene>
    <name evidence="6" type="ORF">EET67_06740</name>
</gene>
<reference evidence="6 7" key="1">
    <citation type="submission" date="2018-11" db="EMBL/GenBank/DDBJ databases">
        <title>Pseudaminobacter arsenicus sp. nov., an arsenic-resistant bacterium isolated from arsenic-rich aquifers.</title>
        <authorList>
            <person name="Mu Y."/>
        </authorList>
    </citation>
    <scope>NUCLEOTIDE SEQUENCE [LARGE SCALE GENOMIC DNA]</scope>
    <source>
        <strain evidence="6 7">CB3</strain>
    </source>
</reference>
<dbReference type="PANTHER" id="PTHR13285">
    <property type="entry name" value="ACYLTRANSFERASE"/>
    <property type="match status" value="1"/>
</dbReference>
<comment type="caution">
    <text evidence="6">The sequence shown here is derived from an EMBL/GenBank/DDBJ whole genome shotgun (WGS) entry which is preliminary data.</text>
</comment>
<feature type="transmembrane region" description="Helical" evidence="5">
    <location>
        <begin position="268"/>
        <end position="289"/>
    </location>
</feature>
<feature type="transmembrane region" description="Helical" evidence="5">
    <location>
        <begin position="301"/>
        <end position="320"/>
    </location>
</feature>
<keyword evidence="4 5" id="KW-0472">Membrane</keyword>
<evidence type="ECO:0000313" key="6">
    <source>
        <dbReference type="EMBL" id="RUM98331.1"/>
    </source>
</evidence>
<evidence type="ECO:0000256" key="1">
    <source>
        <dbReference type="ARBA" id="ARBA00004141"/>
    </source>
</evidence>
<dbReference type="AlphaFoldDB" id="A0A432V824"/>
<evidence type="ECO:0000256" key="2">
    <source>
        <dbReference type="ARBA" id="ARBA00022692"/>
    </source>
</evidence>
<keyword evidence="7" id="KW-1185">Reference proteome</keyword>
<organism evidence="6 7">
    <name type="scientific">Borborobacter arsenicus</name>
    <dbReference type="NCBI Taxonomy" id="1851146"/>
    <lineage>
        <taxon>Bacteria</taxon>
        <taxon>Pseudomonadati</taxon>
        <taxon>Pseudomonadota</taxon>
        <taxon>Alphaproteobacteria</taxon>
        <taxon>Hyphomicrobiales</taxon>
        <taxon>Phyllobacteriaceae</taxon>
        <taxon>Borborobacter</taxon>
    </lineage>
</organism>
<feature type="transmembrane region" description="Helical" evidence="5">
    <location>
        <begin position="6"/>
        <end position="23"/>
    </location>
</feature>
<feature type="transmembrane region" description="Helical" evidence="5">
    <location>
        <begin position="455"/>
        <end position="473"/>
    </location>
</feature>
<sequence>MNRLATLLLIAVLGAALFSLLSLDRPIDLSMEIHRPLSTGDSIGGVDKEIVSLPLSSPVRLRAEDSESLRLSLQSQGFDHVGVIALTFDGPPIQVINRTASHFETRTICRPSVQDGANRCRLVLRVGNEQETVLLIQPTSDTSYIEQVTFEAATAKRHAAASGEKVLYGFLLLTLLGPVLVWLRRWPKVESVALVALGTAWIATTGIVGLTIAVAFVAGGYISVKWIARVTEKRSRALVAALVGVIAIISFVKFVAPQISAAFANPGGFWLALPLGVSYFAIRIVDLMLNAYGGTLKDLNFRNYLAFMLLPHTLAAGPILTYPDFLRSQISSYSLIDFSAGAARVCIGLVKKLLADAFLLPIVAASMDEFLIAGWGSSPKVVATMLLANVAYVYIDFSAYCDLAIGAGRTAGRRIPENFDWPLVRSGIRQYWRHWHITLSQWVMRRVYLPAFLKSRSLVLSMVTSMMVIGLWHALNLPWALWAFHHGLAMAAEGWLFPSTGKPAMQITRSPARRIGSWISYGFGVVFVWLWVALGHSFTLFASVEVALRSYILALSTPIWLIHRAVTSIFL</sequence>
<evidence type="ECO:0000256" key="5">
    <source>
        <dbReference type="SAM" id="Phobius"/>
    </source>
</evidence>
<dbReference type="Proteomes" id="UP000281647">
    <property type="component" value="Unassembled WGS sequence"/>
</dbReference>
<dbReference type="PANTHER" id="PTHR13285:SF18">
    <property type="entry name" value="PROTEIN-CYSTEINE N-PALMITOYLTRANSFERASE RASP"/>
    <property type="match status" value="1"/>
</dbReference>
<dbReference type="RefSeq" id="WP_128626184.1">
    <property type="nucleotide sequence ID" value="NZ_RKST01000006.1"/>
</dbReference>
<evidence type="ECO:0008006" key="8">
    <source>
        <dbReference type="Google" id="ProtNLM"/>
    </source>
</evidence>
<dbReference type="EMBL" id="RKST01000006">
    <property type="protein sequence ID" value="RUM98331.1"/>
    <property type="molecule type" value="Genomic_DNA"/>
</dbReference>
<keyword evidence="3 5" id="KW-1133">Transmembrane helix</keyword>
<dbReference type="InterPro" id="IPR051085">
    <property type="entry name" value="MB_O-acyltransferase"/>
</dbReference>
<feature type="transmembrane region" description="Helical" evidence="5">
    <location>
        <begin position="518"/>
        <end position="542"/>
    </location>
</feature>
<protein>
    <recommendedName>
        <fullName evidence="8">MBOAT family protein</fullName>
    </recommendedName>
</protein>
<name>A0A432V824_9HYPH</name>
<feature type="transmembrane region" description="Helical" evidence="5">
    <location>
        <begin position="195"/>
        <end position="224"/>
    </location>
</feature>
<proteinExistence type="predicted"/>
<dbReference type="InterPro" id="IPR004299">
    <property type="entry name" value="MBOAT_fam"/>
</dbReference>
<evidence type="ECO:0000256" key="3">
    <source>
        <dbReference type="ARBA" id="ARBA00022989"/>
    </source>
</evidence>
<dbReference type="GO" id="GO:0016746">
    <property type="term" value="F:acyltransferase activity"/>
    <property type="evidence" value="ECO:0007669"/>
    <property type="project" value="TreeGrafter"/>
</dbReference>
<feature type="transmembrane region" description="Helical" evidence="5">
    <location>
        <begin position="236"/>
        <end position="256"/>
    </location>
</feature>
<feature type="transmembrane region" description="Helical" evidence="5">
    <location>
        <begin position="479"/>
        <end position="497"/>
    </location>
</feature>
<dbReference type="OrthoDB" id="139172at2"/>
<keyword evidence="2 5" id="KW-0812">Transmembrane</keyword>
<accession>A0A432V824</accession>
<evidence type="ECO:0000256" key="4">
    <source>
        <dbReference type="ARBA" id="ARBA00023136"/>
    </source>
</evidence>
<dbReference type="GO" id="GO:0016020">
    <property type="term" value="C:membrane"/>
    <property type="evidence" value="ECO:0007669"/>
    <property type="project" value="UniProtKB-SubCell"/>
</dbReference>
<comment type="subcellular location">
    <subcellularLocation>
        <location evidence="1">Membrane</location>
        <topology evidence="1">Multi-pass membrane protein</topology>
    </subcellularLocation>
</comment>
<dbReference type="Pfam" id="PF03062">
    <property type="entry name" value="MBOAT"/>
    <property type="match status" value="1"/>
</dbReference>
<feature type="transmembrane region" description="Helical" evidence="5">
    <location>
        <begin position="381"/>
        <end position="405"/>
    </location>
</feature>